<accession>A0A516Q3B1</accession>
<keyword evidence="3" id="KW-1185">Reference proteome</keyword>
<evidence type="ECO:0000313" key="2">
    <source>
        <dbReference type="EMBL" id="QDP97898.1"/>
    </source>
</evidence>
<dbReference type="EMBL" id="CP041692">
    <property type="protein sequence ID" value="QDP97898.1"/>
    <property type="molecule type" value="Genomic_DNA"/>
</dbReference>
<proteinExistence type="predicted"/>
<dbReference type="Pfam" id="PF05437">
    <property type="entry name" value="AzlD"/>
    <property type="match status" value="1"/>
</dbReference>
<dbReference type="Proteomes" id="UP000319263">
    <property type="component" value="Chromosome"/>
</dbReference>
<organism evidence="2 3">
    <name type="scientific">Microlunatus elymi</name>
    <dbReference type="NCBI Taxonomy" id="2596828"/>
    <lineage>
        <taxon>Bacteria</taxon>
        <taxon>Bacillati</taxon>
        <taxon>Actinomycetota</taxon>
        <taxon>Actinomycetes</taxon>
        <taxon>Propionibacteriales</taxon>
        <taxon>Propionibacteriaceae</taxon>
        <taxon>Microlunatus</taxon>
    </lineage>
</organism>
<feature type="transmembrane region" description="Helical" evidence="1">
    <location>
        <begin position="6"/>
        <end position="30"/>
    </location>
</feature>
<dbReference type="InterPro" id="IPR008407">
    <property type="entry name" value="Brnchd-chn_aa_trnsp_AzlD"/>
</dbReference>
<sequence length="109" mass="11841">MPETLYLIFALAIGFAVTTLLLRALPFVLLRRLRKSAFVRSLAVWMPVGILLILVVTTFHSTVSVAPAALWYGLMALAVTIAVHLILGRRTILSVGAGTLVFVLLVNLL</sequence>
<evidence type="ECO:0000256" key="1">
    <source>
        <dbReference type="SAM" id="Phobius"/>
    </source>
</evidence>
<protein>
    <submittedName>
        <fullName evidence="2">Branched-chain amino acid transporter AzlD</fullName>
    </submittedName>
</protein>
<reference evidence="2 3" key="1">
    <citation type="submission" date="2019-07" db="EMBL/GenBank/DDBJ databases">
        <title>Microlunatus dokdonensis sp. nov. isolated from the rhizospheric soil of the wild plant Elymus tsukushiensis.</title>
        <authorList>
            <person name="Ghim S.-Y."/>
            <person name="Hwang Y.-J."/>
            <person name="Son J.-S."/>
            <person name="Shin J.-H."/>
        </authorList>
    </citation>
    <scope>NUCLEOTIDE SEQUENCE [LARGE SCALE GENOMIC DNA]</scope>
    <source>
        <strain evidence="2 3">KUDC0627</strain>
    </source>
</reference>
<feature type="transmembrane region" description="Helical" evidence="1">
    <location>
        <begin position="69"/>
        <end position="87"/>
    </location>
</feature>
<name>A0A516Q3B1_9ACTN</name>
<dbReference type="KEGG" id="mik:FOE78_20085"/>
<dbReference type="OrthoDB" id="5324916at2"/>
<feature type="transmembrane region" description="Helical" evidence="1">
    <location>
        <begin position="92"/>
        <end position="108"/>
    </location>
</feature>
<keyword evidence="1" id="KW-0472">Membrane</keyword>
<dbReference type="RefSeq" id="WP_143987852.1">
    <property type="nucleotide sequence ID" value="NZ_CP041692.1"/>
</dbReference>
<keyword evidence="1" id="KW-0812">Transmembrane</keyword>
<evidence type="ECO:0000313" key="3">
    <source>
        <dbReference type="Proteomes" id="UP000319263"/>
    </source>
</evidence>
<gene>
    <name evidence="2" type="ORF">FOE78_20085</name>
</gene>
<keyword evidence="1" id="KW-1133">Transmembrane helix</keyword>
<feature type="transmembrane region" description="Helical" evidence="1">
    <location>
        <begin position="42"/>
        <end position="63"/>
    </location>
</feature>
<dbReference type="AlphaFoldDB" id="A0A516Q3B1"/>